<protein>
    <recommendedName>
        <fullName evidence="3">Halobacterial output domain-containing protein</fullName>
    </recommendedName>
</protein>
<gene>
    <name evidence="1" type="ORF">ACFQKD_00315</name>
</gene>
<accession>A0ABD5WS60</accession>
<reference evidence="1 2" key="1">
    <citation type="journal article" date="2019" name="Int. J. Syst. Evol. Microbiol.">
        <title>The Global Catalogue of Microorganisms (GCM) 10K type strain sequencing project: providing services to taxonomists for standard genome sequencing and annotation.</title>
        <authorList>
            <consortium name="The Broad Institute Genomics Platform"/>
            <consortium name="The Broad Institute Genome Sequencing Center for Infectious Disease"/>
            <person name="Wu L."/>
            <person name="Ma J."/>
        </authorList>
    </citation>
    <scope>NUCLEOTIDE SEQUENCE [LARGE SCALE GENOMIC DNA]</scope>
    <source>
        <strain evidence="1 2">DT55</strain>
    </source>
</reference>
<dbReference type="Proteomes" id="UP001596388">
    <property type="component" value="Unassembled WGS sequence"/>
</dbReference>
<sequence length="168" mass="17832">MAPSDDDDSPVRVREGSPLSVDEKRAMIRELDRAVRYGAPGVETSTWSTFPGCSVTFALAEHERIEVHIAYRESDLPGPVTVPSVEGDASSLVAQGAPPTPFIQLSAAHGTLYEDLTDAAGRAVDPYAVTVPDSPAAQTATDGVVTFVATLELLTGQSSAERRTFEWG</sequence>
<dbReference type="RefSeq" id="WP_276239711.1">
    <property type="nucleotide sequence ID" value="NZ_CP119991.1"/>
</dbReference>
<organism evidence="1 2">
    <name type="scientific">Halobaculum marinum</name>
    <dbReference type="NCBI Taxonomy" id="3031996"/>
    <lineage>
        <taxon>Archaea</taxon>
        <taxon>Methanobacteriati</taxon>
        <taxon>Methanobacteriota</taxon>
        <taxon>Stenosarchaea group</taxon>
        <taxon>Halobacteria</taxon>
        <taxon>Halobacteriales</taxon>
        <taxon>Haloferacaceae</taxon>
        <taxon>Halobaculum</taxon>
    </lineage>
</organism>
<evidence type="ECO:0000313" key="2">
    <source>
        <dbReference type="Proteomes" id="UP001596388"/>
    </source>
</evidence>
<dbReference type="EMBL" id="JBHTAG010000001">
    <property type="protein sequence ID" value="MFC7095733.1"/>
    <property type="molecule type" value="Genomic_DNA"/>
</dbReference>
<name>A0ABD5WS60_9EURY</name>
<keyword evidence="2" id="KW-1185">Reference proteome</keyword>
<dbReference type="AlphaFoldDB" id="A0ABD5WS60"/>
<comment type="caution">
    <text evidence="1">The sequence shown here is derived from an EMBL/GenBank/DDBJ whole genome shotgun (WGS) entry which is preliminary data.</text>
</comment>
<evidence type="ECO:0000313" key="1">
    <source>
        <dbReference type="EMBL" id="MFC7095733.1"/>
    </source>
</evidence>
<evidence type="ECO:0008006" key="3">
    <source>
        <dbReference type="Google" id="ProtNLM"/>
    </source>
</evidence>
<proteinExistence type="predicted"/>
<dbReference type="GeneID" id="79271944"/>